<organism evidence="7 8">
    <name type="scientific">Ramalina farinacea</name>
    <dbReference type="NCBI Taxonomy" id="258253"/>
    <lineage>
        <taxon>Eukaryota</taxon>
        <taxon>Fungi</taxon>
        <taxon>Dikarya</taxon>
        <taxon>Ascomycota</taxon>
        <taxon>Pezizomycotina</taxon>
        <taxon>Lecanoromycetes</taxon>
        <taxon>OSLEUM clade</taxon>
        <taxon>Lecanoromycetidae</taxon>
        <taxon>Lecanorales</taxon>
        <taxon>Lecanorineae</taxon>
        <taxon>Ramalinaceae</taxon>
        <taxon>Ramalina</taxon>
    </lineage>
</organism>
<evidence type="ECO:0000256" key="1">
    <source>
        <dbReference type="ARBA" id="ARBA00004141"/>
    </source>
</evidence>
<evidence type="ECO:0000256" key="4">
    <source>
        <dbReference type="ARBA" id="ARBA00023136"/>
    </source>
</evidence>
<sequence length="570" mass="65089">MKRILDELPYDNNGCITAQPHFTHSLNEAIQLYAQSRKDALELLYRNKQLKKVSTIELEADFEEVAASCGYFSFSLLDFAEEMKTYLEILDDLKLEDEERPEGRTWTWLKFWHCIPFYQQDQQAQRQWLYAYGVNADEETALPSRMPSPAERKAADDNEVNREPTLQQVRSHLWHTLGFFRRDDIKFAIKVGAGAALYALPSFLATTRPFYQRWRGEWGLLSYMLVCALTLGASNTTGIARFVGTCIGAACAILAWTFSFNNGYLLAFYGWFMSLWTAYIIIGLGKGPMGRFIMLTYNLSALYAWSVYVKEPSDEDEGNGLDPVITEITLHRCAAVLSGCLWGLIVTRLVWPISARQKFKDGLCVLWLRMGLVWQRDPLNMLFGGAPTHAYMDLREEFDFQVFLARLEKIRDSANHEFALRGPFADATAGRMLKSTQAMLDAFHAMNVMISKNPRASKGEAEILKYTATERAELCARISHLFQVLASSMKVEMPMHGPLPSVDHTRDRLLAKMFRFRQNEEGKVGATDEDFELLYAYALVTGQLSKEIKDMGREVERLFGVLNEDLLKLQ</sequence>
<protein>
    <recommendedName>
        <fullName evidence="6">Integral membrane bound transporter domain-containing protein</fullName>
    </recommendedName>
</protein>
<dbReference type="Proteomes" id="UP001161017">
    <property type="component" value="Unassembled WGS sequence"/>
</dbReference>
<dbReference type="AlphaFoldDB" id="A0AA43TVZ4"/>
<evidence type="ECO:0000256" key="5">
    <source>
        <dbReference type="SAM" id="Phobius"/>
    </source>
</evidence>
<dbReference type="EMBL" id="JAPUFD010000010">
    <property type="protein sequence ID" value="MDI1489959.1"/>
    <property type="molecule type" value="Genomic_DNA"/>
</dbReference>
<gene>
    <name evidence="7" type="ORF">OHK93_001158</name>
</gene>
<evidence type="ECO:0000259" key="6">
    <source>
        <dbReference type="Pfam" id="PF13515"/>
    </source>
</evidence>
<evidence type="ECO:0000256" key="3">
    <source>
        <dbReference type="ARBA" id="ARBA00022989"/>
    </source>
</evidence>
<keyword evidence="4 5" id="KW-0472">Membrane</keyword>
<proteinExistence type="predicted"/>
<feature type="domain" description="Integral membrane bound transporter" evidence="6">
    <location>
        <begin position="210"/>
        <end position="346"/>
    </location>
</feature>
<evidence type="ECO:0000313" key="8">
    <source>
        <dbReference type="Proteomes" id="UP001161017"/>
    </source>
</evidence>
<keyword evidence="2 5" id="KW-0812">Transmembrane</keyword>
<evidence type="ECO:0000313" key="7">
    <source>
        <dbReference type="EMBL" id="MDI1489959.1"/>
    </source>
</evidence>
<feature type="transmembrane region" description="Helical" evidence="5">
    <location>
        <begin position="187"/>
        <end position="206"/>
    </location>
</feature>
<keyword evidence="8" id="KW-1185">Reference proteome</keyword>
<dbReference type="Pfam" id="PF13515">
    <property type="entry name" value="FUSC_2"/>
    <property type="match status" value="1"/>
</dbReference>
<comment type="subcellular location">
    <subcellularLocation>
        <location evidence="1">Membrane</location>
        <topology evidence="1">Multi-pass membrane protein</topology>
    </subcellularLocation>
</comment>
<dbReference type="PANTHER" id="PTHR47804:SF1">
    <property type="entry name" value="DUF2421 DOMAIN-CONTAINING PROTEIN"/>
    <property type="match status" value="1"/>
</dbReference>
<reference evidence="7" key="1">
    <citation type="journal article" date="2023" name="Genome Biol. Evol.">
        <title>First Whole Genome Sequence and Flow Cytometry Genome Size Data for the Lichen-Forming Fungus Ramalina farinacea (Ascomycota).</title>
        <authorList>
            <person name="Llewellyn T."/>
            <person name="Mian S."/>
            <person name="Hill R."/>
            <person name="Leitch I.J."/>
            <person name="Gaya E."/>
        </authorList>
    </citation>
    <scope>NUCLEOTIDE SEQUENCE</scope>
    <source>
        <strain evidence="7">LIQ254RAFAR</strain>
    </source>
</reference>
<comment type="caution">
    <text evidence="7">The sequence shown here is derived from an EMBL/GenBank/DDBJ whole genome shotgun (WGS) entry which is preliminary data.</text>
</comment>
<dbReference type="GO" id="GO:0016020">
    <property type="term" value="C:membrane"/>
    <property type="evidence" value="ECO:0007669"/>
    <property type="project" value="UniProtKB-SubCell"/>
</dbReference>
<feature type="transmembrane region" description="Helical" evidence="5">
    <location>
        <begin position="266"/>
        <end position="285"/>
    </location>
</feature>
<accession>A0AA43TVZ4</accession>
<dbReference type="InterPro" id="IPR052430">
    <property type="entry name" value="IVT-Associated"/>
</dbReference>
<dbReference type="PANTHER" id="PTHR47804">
    <property type="entry name" value="60S RIBOSOMAL PROTEIN L19"/>
    <property type="match status" value="1"/>
</dbReference>
<evidence type="ECO:0000256" key="2">
    <source>
        <dbReference type="ARBA" id="ARBA00022692"/>
    </source>
</evidence>
<keyword evidence="3 5" id="KW-1133">Transmembrane helix</keyword>
<feature type="transmembrane region" description="Helical" evidence="5">
    <location>
        <begin position="218"/>
        <end position="235"/>
    </location>
</feature>
<name>A0AA43TVZ4_9LECA</name>
<dbReference type="InterPro" id="IPR049453">
    <property type="entry name" value="Memb_transporter_dom"/>
</dbReference>